<comment type="caution">
    <text evidence="2">The sequence shown here is derived from an EMBL/GenBank/DDBJ whole genome shotgun (WGS) entry which is preliminary data.</text>
</comment>
<evidence type="ECO:0000313" key="2">
    <source>
        <dbReference type="EMBL" id="KNZ47005.1"/>
    </source>
</evidence>
<dbReference type="EMBL" id="LAVV01012117">
    <property type="protein sequence ID" value="KNZ47005.1"/>
    <property type="molecule type" value="Genomic_DNA"/>
</dbReference>
<dbReference type="VEuPathDB" id="FungiDB:VP01_675g8"/>
<keyword evidence="3" id="KW-1185">Reference proteome</keyword>
<dbReference type="AlphaFoldDB" id="A0A0L6UGU0"/>
<name>A0A0L6UGU0_9BASI</name>
<reference evidence="2 3" key="1">
    <citation type="submission" date="2015-08" db="EMBL/GenBank/DDBJ databases">
        <title>Next Generation Sequencing and Analysis of the Genome of Puccinia sorghi L Schw, the Causal Agent of Maize Common Rust.</title>
        <authorList>
            <person name="Rochi L."/>
            <person name="Burguener G."/>
            <person name="Darino M."/>
            <person name="Turjanski A."/>
            <person name="Kreff E."/>
            <person name="Dieguez M.J."/>
            <person name="Sacco F."/>
        </authorList>
    </citation>
    <scope>NUCLEOTIDE SEQUENCE [LARGE SCALE GENOMIC DNA]</scope>
    <source>
        <strain evidence="2 3">RO10H11247</strain>
    </source>
</reference>
<sequence length="370" mass="42349">MCHKNTPITSRTLPILFKLREDQEDEIEKLGTLRICLKEKRTTIERILKNDGQSGTGTIKELSSKRIENRRIRKEIESGFYIGVRIRFLKGKIKELRMRWNLDFIHCLNTSNLTYGNTSAMALDASAKNGPLVICCVDVLLCPHHTHLILMLLSLNIITFRHPSMNHMTQRSSILGPIPGVDNSTVPDPFVSVLTHNASAFNTKENISSFNRKICSFCILDFFKHFQFIKQLHSSFFIFLFTLYIWTISLVLLSLFFFLALAQPLTLIHLSSLLNKKTSSVLTALHPRVLYRHCLIKLSLDFSGAKLYLCAGLESLIPDMIQKGAGLKEGIEVTFQQELRGKVKGLERIRQQTRGIGERREDSEWSREEN</sequence>
<keyword evidence="1" id="KW-1133">Transmembrane helix</keyword>
<organism evidence="2 3">
    <name type="scientific">Puccinia sorghi</name>
    <dbReference type="NCBI Taxonomy" id="27349"/>
    <lineage>
        <taxon>Eukaryota</taxon>
        <taxon>Fungi</taxon>
        <taxon>Dikarya</taxon>
        <taxon>Basidiomycota</taxon>
        <taxon>Pucciniomycotina</taxon>
        <taxon>Pucciniomycetes</taxon>
        <taxon>Pucciniales</taxon>
        <taxon>Pucciniaceae</taxon>
        <taxon>Puccinia</taxon>
    </lineage>
</organism>
<keyword evidence="1" id="KW-0472">Membrane</keyword>
<evidence type="ECO:0000256" key="1">
    <source>
        <dbReference type="SAM" id="Phobius"/>
    </source>
</evidence>
<gene>
    <name evidence="2" type="ORF">VP01_675g8</name>
</gene>
<keyword evidence="1" id="KW-0812">Transmembrane</keyword>
<dbReference type="Proteomes" id="UP000037035">
    <property type="component" value="Unassembled WGS sequence"/>
</dbReference>
<proteinExistence type="predicted"/>
<evidence type="ECO:0000313" key="3">
    <source>
        <dbReference type="Proteomes" id="UP000037035"/>
    </source>
</evidence>
<protein>
    <submittedName>
        <fullName evidence="2">Uncharacterized protein</fullName>
    </submittedName>
</protein>
<feature type="transmembrane region" description="Helical" evidence="1">
    <location>
        <begin position="236"/>
        <end position="262"/>
    </location>
</feature>
<accession>A0A0L6UGU0</accession>